<proteinExistence type="predicted"/>
<dbReference type="RefSeq" id="WP_378320525.1">
    <property type="nucleotide sequence ID" value="NZ_JBHUHY010000013.1"/>
</dbReference>
<dbReference type="Proteomes" id="UP001597344">
    <property type="component" value="Unassembled WGS sequence"/>
</dbReference>
<dbReference type="EMBL" id="JBHUHY010000013">
    <property type="protein sequence ID" value="MFD2187525.1"/>
    <property type="molecule type" value="Genomic_DNA"/>
</dbReference>
<reference evidence="3" key="1">
    <citation type="journal article" date="2019" name="Int. J. Syst. Evol. Microbiol.">
        <title>The Global Catalogue of Microorganisms (GCM) 10K type strain sequencing project: providing services to taxonomists for standard genome sequencing and annotation.</title>
        <authorList>
            <consortium name="The Broad Institute Genomics Platform"/>
            <consortium name="The Broad Institute Genome Sequencing Center for Infectious Disease"/>
            <person name="Wu L."/>
            <person name="Ma J."/>
        </authorList>
    </citation>
    <scope>NUCLEOTIDE SEQUENCE [LARGE SCALE GENOMIC DNA]</scope>
    <source>
        <strain evidence="3">DT92</strain>
    </source>
</reference>
<keyword evidence="3" id="KW-1185">Reference proteome</keyword>
<organism evidence="2 3">
    <name type="scientific">Aquimarina celericrescens</name>
    <dbReference type="NCBI Taxonomy" id="1964542"/>
    <lineage>
        <taxon>Bacteria</taxon>
        <taxon>Pseudomonadati</taxon>
        <taxon>Bacteroidota</taxon>
        <taxon>Flavobacteriia</taxon>
        <taxon>Flavobacteriales</taxon>
        <taxon>Flavobacteriaceae</taxon>
        <taxon>Aquimarina</taxon>
    </lineage>
</organism>
<name>A0ABW5AYC1_9FLAO</name>
<accession>A0ABW5AYC1</accession>
<evidence type="ECO:0000256" key="1">
    <source>
        <dbReference type="SAM" id="SignalP"/>
    </source>
</evidence>
<feature type="chain" id="PRO_5046244057" evidence="1">
    <location>
        <begin position="20"/>
        <end position="197"/>
    </location>
</feature>
<evidence type="ECO:0000313" key="3">
    <source>
        <dbReference type="Proteomes" id="UP001597344"/>
    </source>
</evidence>
<comment type="caution">
    <text evidence="2">The sequence shown here is derived from an EMBL/GenBank/DDBJ whole genome shotgun (WGS) entry which is preliminary data.</text>
</comment>
<protein>
    <submittedName>
        <fullName evidence="2">Uncharacterized protein</fullName>
    </submittedName>
</protein>
<evidence type="ECO:0000313" key="2">
    <source>
        <dbReference type="EMBL" id="MFD2187525.1"/>
    </source>
</evidence>
<sequence>MKKLINILFLCVVFINVHGQTAPQKNKENTEKTKTFLPKKIVIIGLTDNIEARRTFETKMKEKLTAYDIDAYESIKVSTMLFTEIDKAEQELNELIGIIAKMDFDSFMITAVTRVDEKQDTIEGGRLGNYKIYHLETDIYTFEKEKISLLWGLCLDIYDYQLVQLKIEDYVDAIVLQMQNERIVPKSDEPKQLQVTN</sequence>
<gene>
    <name evidence="2" type="ORF">ACFSJT_12060</name>
</gene>
<keyword evidence="1" id="KW-0732">Signal</keyword>
<feature type="signal peptide" evidence="1">
    <location>
        <begin position="1"/>
        <end position="19"/>
    </location>
</feature>